<name>A0A914Z3H1_9BILA</name>
<protein>
    <submittedName>
        <fullName evidence="2">Uncharacterized protein</fullName>
    </submittedName>
</protein>
<organism evidence="1 2">
    <name type="scientific">Panagrolaimus superbus</name>
    <dbReference type="NCBI Taxonomy" id="310955"/>
    <lineage>
        <taxon>Eukaryota</taxon>
        <taxon>Metazoa</taxon>
        <taxon>Ecdysozoa</taxon>
        <taxon>Nematoda</taxon>
        <taxon>Chromadorea</taxon>
        <taxon>Rhabditida</taxon>
        <taxon>Tylenchina</taxon>
        <taxon>Panagrolaimomorpha</taxon>
        <taxon>Panagrolaimoidea</taxon>
        <taxon>Panagrolaimidae</taxon>
        <taxon>Panagrolaimus</taxon>
    </lineage>
</organism>
<proteinExistence type="predicted"/>
<dbReference type="WBParaSite" id="PSU_v2.g6907.t1">
    <property type="protein sequence ID" value="PSU_v2.g6907.t1"/>
    <property type="gene ID" value="PSU_v2.g6907"/>
</dbReference>
<dbReference type="Proteomes" id="UP000887577">
    <property type="component" value="Unplaced"/>
</dbReference>
<evidence type="ECO:0000313" key="2">
    <source>
        <dbReference type="WBParaSite" id="PSU_v2.g6907.t1"/>
    </source>
</evidence>
<reference evidence="2" key="1">
    <citation type="submission" date="2022-11" db="UniProtKB">
        <authorList>
            <consortium name="WormBaseParasite"/>
        </authorList>
    </citation>
    <scope>IDENTIFICATION</scope>
</reference>
<accession>A0A914Z3H1</accession>
<keyword evidence="1" id="KW-1185">Reference proteome</keyword>
<sequence>MQLLDPFDGADDVHVIHAGIADDVEDLAVRFGFDALGDAAAEVAFVQGLAHELAIARDREYWRACHETRQPTQVFGVEPAEHQRRAQHAVALAAGDHHLFLLALGVGVVILGHRVHHRGADVHHVGHCGVLGGLQHVAGGGDVVAHEQVGGLAGDLRMQLYHAGGTIEFTGPRARFSQVGFHHADIRMQAVQDIQVVGMLVDGDQLGVTLLLELDDQVLPHQAGSTGDDDLGVLVGHVRA</sequence>
<evidence type="ECO:0000313" key="1">
    <source>
        <dbReference type="Proteomes" id="UP000887577"/>
    </source>
</evidence>
<dbReference type="AlphaFoldDB" id="A0A914Z3H1"/>